<name>A0A9X0A058_9CNID</name>
<keyword evidence="11" id="KW-1185">Reference proteome</keyword>
<evidence type="ECO:0000256" key="5">
    <source>
        <dbReference type="ARBA" id="ARBA00023065"/>
    </source>
</evidence>
<evidence type="ECO:0000256" key="4">
    <source>
        <dbReference type="ARBA" id="ARBA00022989"/>
    </source>
</evidence>
<feature type="transmembrane region" description="Helical" evidence="8">
    <location>
        <begin position="20"/>
        <end position="37"/>
    </location>
</feature>
<accession>A0A9X0A058</accession>
<evidence type="ECO:0000313" key="10">
    <source>
        <dbReference type="EMBL" id="KAJ7390409.1"/>
    </source>
</evidence>
<keyword evidence="3 8" id="KW-0812">Transmembrane</keyword>
<dbReference type="Pfam" id="PF07885">
    <property type="entry name" value="Ion_trans_2"/>
    <property type="match status" value="1"/>
</dbReference>
<dbReference type="SUPFAM" id="SSF81324">
    <property type="entry name" value="Voltage-gated potassium channels"/>
    <property type="match status" value="1"/>
</dbReference>
<evidence type="ECO:0000259" key="9">
    <source>
        <dbReference type="Pfam" id="PF07885"/>
    </source>
</evidence>
<dbReference type="PANTHER" id="PTHR11537:SF252">
    <property type="entry name" value="POTASSIUM VOLTAGE-GATED CHANNEL PROTEIN SHAW"/>
    <property type="match status" value="1"/>
</dbReference>
<dbReference type="GO" id="GO:0001508">
    <property type="term" value="P:action potential"/>
    <property type="evidence" value="ECO:0007669"/>
    <property type="project" value="TreeGrafter"/>
</dbReference>
<dbReference type="PANTHER" id="PTHR11537">
    <property type="entry name" value="VOLTAGE-GATED POTASSIUM CHANNEL"/>
    <property type="match status" value="1"/>
</dbReference>
<keyword evidence="2" id="KW-0813">Transport</keyword>
<keyword evidence="4 8" id="KW-1133">Transmembrane helix</keyword>
<keyword evidence="6 8" id="KW-0472">Membrane</keyword>
<comment type="subcellular location">
    <subcellularLocation>
        <location evidence="1">Membrane</location>
        <topology evidence="1">Multi-pass membrane protein</topology>
    </subcellularLocation>
</comment>
<feature type="transmembrane region" description="Helical" evidence="8">
    <location>
        <begin position="225"/>
        <end position="246"/>
    </location>
</feature>
<keyword evidence="7" id="KW-0407">Ion channel</keyword>
<evidence type="ECO:0000256" key="8">
    <source>
        <dbReference type="SAM" id="Phobius"/>
    </source>
</evidence>
<dbReference type="InterPro" id="IPR013099">
    <property type="entry name" value="K_chnl_dom"/>
</dbReference>
<dbReference type="PRINTS" id="PR00169">
    <property type="entry name" value="KCHANNEL"/>
</dbReference>
<dbReference type="EMBL" id="MU825417">
    <property type="protein sequence ID" value="KAJ7390409.1"/>
    <property type="molecule type" value="Genomic_DNA"/>
</dbReference>
<dbReference type="Gene3D" id="1.10.287.70">
    <property type="match status" value="1"/>
</dbReference>
<feature type="domain" description="Potassium channel" evidence="9">
    <location>
        <begin position="22"/>
        <end position="73"/>
    </location>
</feature>
<protein>
    <recommendedName>
        <fullName evidence="9">Potassium channel domain-containing protein</fullName>
    </recommendedName>
</protein>
<sequence length="314" mass="36001">MWLLDSFFNGQEFPASPLRGPVEGMWWAFVTMTTLGYGDRVPRGIHSKLFGIVWITCGLVIIALVMSFITTSLTMDIIKSDIPVYGSKVSAIDDSPEFRLGIRLNALMDRERRYTTLEDLYKSLNDRHVDGALIDSYTVSSRKELFSDGKLRMSKMISYPSAYGVVMAGSARKLQKCFREFLKEERASVFKIITENVQGVTGLQKDNADKTEGLFDAESPVYIKAVTWCGGSLAVLTVICLVYELLTRKTRNPNPRRYEYSDYLEYINKQKPLYKYTNSKETMKKILTDFHKTAASGWRILKRNIEENYDSWRV</sequence>
<feature type="transmembrane region" description="Helical" evidence="8">
    <location>
        <begin position="49"/>
        <end position="69"/>
    </location>
</feature>
<evidence type="ECO:0000256" key="3">
    <source>
        <dbReference type="ARBA" id="ARBA00022692"/>
    </source>
</evidence>
<evidence type="ECO:0000256" key="1">
    <source>
        <dbReference type="ARBA" id="ARBA00004141"/>
    </source>
</evidence>
<evidence type="ECO:0000256" key="2">
    <source>
        <dbReference type="ARBA" id="ARBA00022448"/>
    </source>
</evidence>
<comment type="caution">
    <text evidence="10">The sequence shown here is derived from an EMBL/GenBank/DDBJ whole genome shotgun (WGS) entry which is preliminary data.</text>
</comment>
<reference evidence="10" key="1">
    <citation type="submission" date="2023-01" db="EMBL/GenBank/DDBJ databases">
        <title>Genome assembly of the deep-sea coral Lophelia pertusa.</title>
        <authorList>
            <person name="Herrera S."/>
            <person name="Cordes E."/>
        </authorList>
    </citation>
    <scope>NUCLEOTIDE SEQUENCE</scope>
    <source>
        <strain evidence="10">USNM1676648</strain>
        <tissue evidence="10">Polyp</tissue>
    </source>
</reference>
<dbReference type="GO" id="GO:0005251">
    <property type="term" value="F:delayed rectifier potassium channel activity"/>
    <property type="evidence" value="ECO:0007669"/>
    <property type="project" value="TreeGrafter"/>
</dbReference>
<dbReference type="OrthoDB" id="5953750at2759"/>
<evidence type="ECO:0000313" key="11">
    <source>
        <dbReference type="Proteomes" id="UP001163046"/>
    </source>
</evidence>
<dbReference type="AlphaFoldDB" id="A0A9X0A058"/>
<evidence type="ECO:0000256" key="7">
    <source>
        <dbReference type="ARBA" id="ARBA00023303"/>
    </source>
</evidence>
<dbReference type="GO" id="GO:0008076">
    <property type="term" value="C:voltage-gated potassium channel complex"/>
    <property type="evidence" value="ECO:0007669"/>
    <property type="project" value="InterPro"/>
</dbReference>
<dbReference type="Proteomes" id="UP001163046">
    <property type="component" value="Unassembled WGS sequence"/>
</dbReference>
<keyword evidence="5" id="KW-0406">Ion transport</keyword>
<gene>
    <name evidence="10" type="ORF">OS493_025666</name>
</gene>
<organism evidence="10 11">
    <name type="scientific">Desmophyllum pertusum</name>
    <dbReference type="NCBI Taxonomy" id="174260"/>
    <lineage>
        <taxon>Eukaryota</taxon>
        <taxon>Metazoa</taxon>
        <taxon>Cnidaria</taxon>
        <taxon>Anthozoa</taxon>
        <taxon>Hexacorallia</taxon>
        <taxon>Scleractinia</taxon>
        <taxon>Caryophylliina</taxon>
        <taxon>Caryophylliidae</taxon>
        <taxon>Desmophyllum</taxon>
    </lineage>
</organism>
<dbReference type="InterPro" id="IPR028325">
    <property type="entry name" value="VG_K_chnl"/>
</dbReference>
<proteinExistence type="predicted"/>
<evidence type="ECO:0000256" key="6">
    <source>
        <dbReference type="ARBA" id="ARBA00023136"/>
    </source>
</evidence>